<feature type="region of interest" description="Disordered" evidence="9">
    <location>
        <begin position="260"/>
        <end position="280"/>
    </location>
</feature>
<dbReference type="Ensembl" id="ENSPKIT00000039668.1">
    <property type="protein sequence ID" value="ENSPKIP00000015207.1"/>
    <property type="gene ID" value="ENSPKIG00000002001.1"/>
</dbReference>
<evidence type="ECO:0000313" key="12">
    <source>
        <dbReference type="Proteomes" id="UP000261540"/>
    </source>
</evidence>
<feature type="transmembrane region" description="Helical" evidence="10">
    <location>
        <begin position="49"/>
        <end position="72"/>
    </location>
</feature>
<accession>A0A3B3R8V5</accession>
<dbReference type="InterPro" id="IPR029569">
    <property type="entry name" value="CALHM"/>
</dbReference>
<evidence type="ECO:0000256" key="7">
    <source>
        <dbReference type="ARBA" id="ARBA00023136"/>
    </source>
</evidence>
<dbReference type="GO" id="GO:0005245">
    <property type="term" value="F:voltage-gated calcium channel activity"/>
    <property type="evidence" value="ECO:0007669"/>
    <property type="project" value="Ensembl"/>
</dbReference>
<feature type="transmembrane region" description="Helical" evidence="10">
    <location>
        <begin position="21"/>
        <end position="37"/>
    </location>
</feature>
<keyword evidence="8" id="KW-0407">Ion channel</keyword>
<dbReference type="PANTHER" id="PTHR32261">
    <property type="entry name" value="CALCIUM HOMEOSTASIS MODULATOR PROTEIN"/>
    <property type="match status" value="1"/>
</dbReference>
<evidence type="ECO:0000256" key="8">
    <source>
        <dbReference type="ARBA" id="ARBA00023303"/>
    </source>
</evidence>
<dbReference type="GO" id="GO:1904669">
    <property type="term" value="P:ATP export"/>
    <property type="evidence" value="ECO:0007669"/>
    <property type="project" value="UniProtKB-ARBA"/>
</dbReference>
<keyword evidence="5 10" id="KW-1133">Transmembrane helix</keyword>
<proteinExistence type="inferred from homology"/>
<dbReference type="OrthoDB" id="5978124at2759"/>
<name>A0A3B3R8V5_9TELE</name>
<dbReference type="AlphaFoldDB" id="A0A3B3R8V5"/>
<dbReference type="Pfam" id="PF14798">
    <property type="entry name" value="Ca_hom_mod"/>
    <property type="match status" value="1"/>
</dbReference>
<evidence type="ECO:0000256" key="10">
    <source>
        <dbReference type="SAM" id="Phobius"/>
    </source>
</evidence>
<evidence type="ECO:0000313" key="11">
    <source>
        <dbReference type="Ensembl" id="ENSPKIP00000015207.1"/>
    </source>
</evidence>
<evidence type="ECO:0000256" key="2">
    <source>
        <dbReference type="ARBA" id="ARBA00008497"/>
    </source>
</evidence>
<dbReference type="Proteomes" id="UP000261540">
    <property type="component" value="Unplaced"/>
</dbReference>
<evidence type="ECO:0000256" key="6">
    <source>
        <dbReference type="ARBA" id="ARBA00023065"/>
    </source>
</evidence>
<evidence type="ECO:0000256" key="1">
    <source>
        <dbReference type="ARBA" id="ARBA00004141"/>
    </source>
</evidence>
<evidence type="ECO:0000256" key="4">
    <source>
        <dbReference type="ARBA" id="ARBA00022692"/>
    </source>
</evidence>
<dbReference type="GeneTree" id="ENSGT01030000234610"/>
<keyword evidence="6" id="KW-0406">Ion transport</keyword>
<keyword evidence="3" id="KW-0813">Transport</keyword>
<keyword evidence="12" id="KW-1185">Reference proteome</keyword>
<sequence length="349" mass="39941">MDKFRMMFQFLQSNQESFMSGICGIMALASAQLYSAFEFNCPCLPEYNYAYGIGILIVPPIWFFLLGFVLNNNVSMLAEEWRRPTGQRRKDPAVLRYMFCSITQRSLIAPVVWISVTLMDGKSFLCAFSVNLDLRLFGNGSTPDLAKADLVRLLAKIPCKDVFDGEQVVSREAASRYLRCISQACGWTFLLLTTLVAFTVRAVRPCFTQAVFLKTKYWSHYVDIERKMFEETCTEHAKSFARICIQQYFESVGGEMQGLHGQHLHEKDKSEDEGEKPKSDEEKLLGIRAQDDMDKVLWNWHTCKPPLNVKKEDFNSANSNGTININGFSNNLQKPDPPKKEWVAYYSKV</sequence>
<evidence type="ECO:0000256" key="5">
    <source>
        <dbReference type="ARBA" id="ARBA00022989"/>
    </source>
</evidence>
<keyword evidence="7 10" id="KW-0472">Membrane</keyword>
<evidence type="ECO:0000256" key="3">
    <source>
        <dbReference type="ARBA" id="ARBA00022448"/>
    </source>
</evidence>
<reference evidence="11" key="1">
    <citation type="submission" date="2025-08" db="UniProtKB">
        <authorList>
            <consortium name="Ensembl"/>
        </authorList>
    </citation>
    <scope>IDENTIFICATION</scope>
</reference>
<protein>
    <submittedName>
        <fullName evidence="11">Calcium homeostasis modulator 1</fullName>
    </submittedName>
</protein>
<reference evidence="11" key="2">
    <citation type="submission" date="2025-09" db="UniProtKB">
        <authorList>
            <consortium name="Ensembl"/>
        </authorList>
    </citation>
    <scope>IDENTIFICATION</scope>
</reference>
<feature type="transmembrane region" description="Helical" evidence="10">
    <location>
        <begin position="93"/>
        <end position="116"/>
    </location>
</feature>
<organism evidence="11 12">
    <name type="scientific">Paramormyrops kingsleyae</name>
    <dbReference type="NCBI Taxonomy" id="1676925"/>
    <lineage>
        <taxon>Eukaryota</taxon>
        <taxon>Metazoa</taxon>
        <taxon>Chordata</taxon>
        <taxon>Craniata</taxon>
        <taxon>Vertebrata</taxon>
        <taxon>Euteleostomi</taxon>
        <taxon>Actinopterygii</taxon>
        <taxon>Neopterygii</taxon>
        <taxon>Teleostei</taxon>
        <taxon>Osteoglossocephala</taxon>
        <taxon>Osteoglossomorpha</taxon>
        <taxon>Osteoglossiformes</taxon>
        <taxon>Mormyridae</taxon>
        <taxon>Paramormyrops</taxon>
    </lineage>
</organism>
<comment type="similarity">
    <text evidence="2">Belongs to the CALHM family.</text>
</comment>
<dbReference type="STRING" id="1676925.ENSPKIP00000015207"/>
<feature type="compositionally biased region" description="Basic and acidic residues" evidence="9">
    <location>
        <begin position="263"/>
        <end position="280"/>
    </location>
</feature>
<dbReference type="PANTHER" id="PTHR32261:SF2">
    <property type="entry name" value="CALCIUM HOMEOSTASIS MODULATOR PROTEIN 1"/>
    <property type="match status" value="1"/>
</dbReference>
<evidence type="ECO:0000256" key="9">
    <source>
        <dbReference type="SAM" id="MobiDB-lite"/>
    </source>
</evidence>
<keyword evidence="4 10" id="KW-0812">Transmembrane</keyword>
<comment type="subcellular location">
    <subcellularLocation>
        <location evidence="1">Membrane</location>
        <topology evidence="1">Multi-pass membrane protein</topology>
    </subcellularLocation>
</comment>
<dbReference type="GO" id="GO:0005886">
    <property type="term" value="C:plasma membrane"/>
    <property type="evidence" value="ECO:0007669"/>
    <property type="project" value="Ensembl"/>
</dbReference>